<dbReference type="PANTHER" id="PTHR30032">
    <property type="entry name" value="N-ACETYLMURAMOYL-L-ALANINE AMIDASE-RELATED"/>
    <property type="match status" value="1"/>
</dbReference>
<accession>A0A173XKI4</accession>
<sequence length="430" mass="45700">MKRRLPLWGRCQAPEAEGVHAIVKGVSRMRRFLSALLAAALVLSAATPAMARHHAPAAPKADKASAAAAQPAEQAPLLRIGLTSGQPSVTVAAGGRAEARTESAKPVALTATASYEIRWQNGAFLVGREKLRGEILIIRPSDKSDGGLALDGRRYRGALELRHRGAGLTAVNIVPVDDYLLSVVPEEMPTDWPAEALKAQSVAARSFALKSRGRHAAEGYDLCTTTHCQLYKGIASEKTVSTAAVRATRGEVLTYGGQPIEALFHTDSGGMTESSEDVWGSHVPYLRAVRDTPLGTMPWTKTMSKADLEQKLAAKGHAIGRLRAIELSPLAVGRAAKDRTASGRVKAMIVTGTKGSVTLSGTAWRSLLGLKSTLFSAKLTKDSVTFTGFGAGHGLGISQWSAKRLAETGKSYADILHHYYTGVTLQTDSY</sequence>
<evidence type="ECO:0000313" key="3">
    <source>
        <dbReference type="Proteomes" id="UP000095546"/>
    </source>
</evidence>
<gene>
    <name evidence="2" type="primary">lytB</name>
    <name evidence="2" type="ORF">ERS852385_00631</name>
</gene>
<dbReference type="NCBIfam" id="TIGR02669">
    <property type="entry name" value="SpoIID_LytB"/>
    <property type="match status" value="1"/>
</dbReference>
<dbReference type="InterPro" id="IPR051922">
    <property type="entry name" value="Bact_Sporulation_Assoc"/>
</dbReference>
<proteinExistence type="predicted"/>
<dbReference type="Proteomes" id="UP000095546">
    <property type="component" value="Unassembled WGS sequence"/>
</dbReference>
<dbReference type="GO" id="GO:0030288">
    <property type="term" value="C:outer membrane-bounded periplasmic space"/>
    <property type="evidence" value="ECO:0007669"/>
    <property type="project" value="TreeGrafter"/>
</dbReference>
<dbReference type="eggNOG" id="COG2385">
    <property type="taxonomic scope" value="Bacteria"/>
</dbReference>
<keyword evidence="3" id="KW-1185">Reference proteome</keyword>
<dbReference type="EMBL" id="CYYU01000002">
    <property type="protein sequence ID" value="CUN51135.1"/>
    <property type="molecule type" value="Genomic_DNA"/>
</dbReference>
<organism evidence="2 3">
    <name type="scientific">Mitsuokella jalaludinii</name>
    <dbReference type="NCBI Taxonomy" id="187979"/>
    <lineage>
        <taxon>Bacteria</taxon>
        <taxon>Bacillati</taxon>
        <taxon>Bacillota</taxon>
        <taxon>Negativicutes</taxon>
        <taxon>Selenomonadales</taxon>
        <taxon>Selenomonadaceae</taxon>
        <taxon>Mitsuokella</taxon>
    </lineage>
</organism>
<dbReference type="Pfam" id="PF08486">
    <property type="entry name" value="SpoIID"/>
    <property type="match status" value="1"/>
</dbReference>
<protein>
    <submittedName>
        <fullName evidence="2">Modifier protein of major autolysin</fullName>
    </submittedName>
</protein>
<dbReference type="GO" id="GO:0030435">
    <property type="term" value="P:sporulation resulting in formation of a cellular spore"/>
    <property type="evidence" value="ECO:0007669"/>
    <property type="project" value="InterPro"/>
</dbReference>
<dbReference type="STRING" id="187979.ERS852385_00631"/>
<evidence type="ECO:0000313" key="2">
    <source>
        <dbReference type="EMBL" id="CUN51135.1"/>
    </source>
</evidence>
<evidence type="ECO:0000259" key="1">
    <source>
        <dbReference type="Pfam" id="PF08486"/>
    </source>
</evidence>
<dbReference type="InterPro" id="IPR013486">
    <property type="entry name" value="SpoIID/LytB"/>
</dbReference>
<reference evidence="2 3" key="1">
    <citation type="submission" date="2015-09" db="EMBL/GenBank/DDBJ databases">
        <authorList>
            <consortium name="Pathogen Informatics"/>
        </authorList>
    </citation>
    <scope>NUCLEOTIDE SEQUENCE [LARGE SCALE GENOMIC DNA]</scope>
    <source>
        <strain evidence="2 3">2789STDY5608828</strain>
    </source>
</reference>
<name>A0A173XKI4_9FIRM</name>
<feature type="domain" description="Sporulation stage II protein D amidase enhancer LytB N-terminal" evidence="1">
    <location>
        <begin position="166"/>
        <end position="255"/>
    </location>
</feature>
<dbReference type="PANTHER" id="PTHR30032:SF4">
    <property type="entry name" value="AMIDASE ENHANCER"/>
    <property type="match status" value="1"/>
</dbReference>
<dbReference type="InterPro" id="IPR013693">
    <property type="entry name" value="SpoIID/LytB_N"/>
</dbReference>
<dbReference type="AlphaFoldDB" id="A0A173XKI4"/>